<comment type="caution">
    <text evidence="1">The sequence shown here is derived from an EMBL/GenBank/DDBJ whole genome shotgun (WGS) entry which is preliminary data.</text>
</comment>
<evidence type="ECO:0000313" key="2">
    <source>
        <dbReference type="Proteomes" id="UP001234202"/>
    </source>
</evidence>
<evidence type="ECO:0000313" key="1">
    <source>
        <dbReference type="EMBL" id="KAJ9119912.1"/>
    </source>
</evidence>
<name>A0ACC2XAU1_9TREE</name>
<dbReference type="EMBL" id="JASBWV010000022">
    <property type="protein sequence ID" value="KAJ9119912.1"/>
    <property type="molecule type" value="Genomic_DNA"/>
</dbReference>
<protein>
    <submittedName>
        <fullName evidence="1">Uncharacterized protein</fullName>
    </submittedName>
</protein>
<reference evidence="1" key="1">
    <citation type="submission" date="2023-04" db="EMBL/GenBank/DDBJ databases">
        <title>Draft Genome sequencing of Naganishia species isolated from polar environments using Oxford Nanopore Technology.</title>
        <authorList>
            <person name="Leo P."/>
            <person name="Venkateswaran K."/>
        </authorList>
    </citation>
    <scope>NUCLEOTIDE SEQUENCE</scope>
    <source>
        <strain evidence="1">DBVPG 5303</strain>
    </source>
</reference>
<dbReference type="Proteomes" id="UP001234202">
    <property type="component" value="Unassembled WGS sequence"/>
</dbReference>
<accession>A0ACC2XAU1</accession>
<keyword evidence="2" id="KW-1185">Reference proteome</keyword>
<gene>
    <name evidence="1" type="ORF">QFC24_005395</name>
</gene>
<organism evidence="1 2">
    <name type="scientific">Naganishia onofrii</name>
    <dbReference type="NCBI Taxonomy" id="1851511"/>
    <lineage>
        <taxon>Eukaryota</taxon>
        <taxon>Fungi</taxon>
        <taxon>Dikarya</taxon>
        <taxon>Basidiomycota</taxon>
        <taxon>Agaricomycotina</taxon>
        <taxon>Tremellomycetes</taxon>
        <taxon>Filobasidiales</taxon>
        <taxon>Filobasidiaceae</taxon>
        <taxon>Naganishia</taxon>
    </lineage>
</organism>
<proteinExistence type="predicted"/>
<sequence>MALLHFSQEDGIIHVKERLHSDAMKRPKVYATEARKLLDAARAANETLGILEDPVVRYDRNGAPLRDLYGVSHQSDDDTENEEDDDEEAAAERLAAQAGEMSEKRKKQLEKEEAENARLHVEDAHYYDLATEVEAIGTLRNGVMQGDDGSAWGELLEVRNVDGSAGAADV</sequence>